<reference evidence="1 2" key="1">
    <citation type="journal article" date="2004" name="Nucleic Acids Res.">
        <title>The genome sequence of Bacillus cereus ATCC 10987 reveals metabolic adaptations and a large plasmid related to Bacillus anthracis pXO1.</title>
        <authorList>
            <person name="Rasko D.A."/>
            <person name="Ravel J."/>
            <person name="Okstad O.A."/>
            <person name="Helgason E."/>
            <person name="Cer R.Z."/>
            <person name="Jiang L."/>
            <person name="Shores K.A."/>
            <person name="Fouts D.E."/>
            <person name="Tourasse N.J."/>
            <person name="Angiuoli S.V."/>
            <person name="Kolonay J."/>
            <person name="Nelson W.C."/>
            <person name="Kolsto A.-B."/>
            <person name="Fraser C.M."/>
            <person name="Read T.D."/>
        </authorList>
    </citation>
    <scope>NUCLEOTIDE SEQUENCE [LARGE SCALE GENOMIC DNA]</scope>
    <source>
        <strain evidence="2">ATCC 10987 / NRS 248</strain>
    </source>
</reference>
<accession>Q73B83</accession>
<dbReference type="AlphaFoldDB" id="Q73B83"/>
<name>Q73B83_BACC1</name>
<dbReference type="EMBL" id="AE017194">
    <property type="protein sequence ID" value="AAS40466.1"/>
    <property type="molecule type" value="Genomic_DNA"/>
</dbReference>
<dbReference type="Proteomes" id="UP000002527">
    <property type="component" value="Chromosome"/>
</dbReference>
<gene>
    <name evidence="1" type="ordered locus">BCE_1537</name>
</gene>
<evidence type="ECO:0000313" key="2">
    <source>
        <dbReference type="Proteomes" id="UP000002527"/>
    </source>
</evidence>
<proteinExistence type="predicted"/>
<dbReference type="KEGG" id="bca:BCE_1537"/>
<organism evidence="1 2">
    <name type="scientific">Bacillus cereus (strain ATCC 10987 / NRS 248)</name>
    <dbReference type="NCBI Taxonomy" id="222523"/>
    <lineage>
        <taxon>Bacteria</taxon>
        <taxon>Bacillati</taxon>
        <taxon>Bacillota</taxon>
        <taxon>Bacilli</taxon>
        <taxon>Bacillales</taxon>
        <taxon>Bacillaceae</taxon>
        <taxon>Bacillus</taxon>
        <taxon>Bacillus cereus group</taxon>
    </lineage>
</organism>
<evidence type="ECO:0000313" key="1">
    <source>
        <dbReference type="EMBL" id="AAS40466.1"/>
    </source>
</evidence>
<protein>
    <submittedName>
        <fullName evidence="1">Uncharacterized protein</fullName>
    </submittedName>
</protein>
<sequence length="44" mass="5312">MNNTRSNFIKVASFFTYFSNHSAMKSFTNWEFLSYEEEIYGMIK</sequence>
<dbReference type="HOGENOM" id="CLU_3211966_0_0_9"/>